<dbReference type="SUPFAM" id="SSF53850">
    <property type="entry name" value="Periplasmic binding protein-like II"/>
    <property type="match status" value="1"/>
</dbReference>
<keyword evidence="3" id="KW-0238">DNA-binding</keyword>
<dbReference type="Pfam" id="PF00126">
    <property type="entry name" value="HTH_1"/>
    <property type="match status" value="1"/>
</dbReference>
<evidence type="ECO:0000256" key="7">
    <source>
        <dbReference type="SAM" id="MobiDB-lite"/>
    </source>
</evidence>
<dbReference type="Gene3D" id="3.40.190.10">
    <property type="entry name" value="Periplasmic binding protein-like II"/>
    <property type="match status" value="2"/>
</dbReference>
<dbReference type="InterPro" id="IPR005119">
    <property type="entry name" value="LysR_subst-bd"/>
</dbReference>
<evidence type="ECO:0000256" key="4">
    <source>
        <dbReference type="ARBA" id="ARBA00023159"/>
    </source>
</evidence>
<accession>A0ABX7Y8D3</accession>
<evidence type="ECO:0000256" key="2">
    <source>
        <dbReference type="ARBA" id="ARBA00023015"/>
    </source>
</evidence>
<keyword evidence="5" id="KW-0804">Transcription</keyword>
<reference evidence="9 10" key="1">
    <citation type="submission" date="2021-03" db="EMBL/GenBank/DDBJ databases">
        <title>Human Oral Microbial Genomes.</title>
        <authorList>
            <person name="Johnston C.D."/>
            <person name="Chen T."/>
            <person name="Dewhirst F.E."/>
        </authorList>
    </citation>
    <scope>NUCLEOTIDE SEQUENCE [LARGE SCALE GENOMIC DNA]</scope>
    <source>
        <strain evidence="9 10">DSMZ 100122</strain>
    </source>
</reference>
<evidence type="ECO:0000259" key="8">
    <source>
        <dbReference type="PROSITE" id="PS50931"/>
    </source>
</evidence>
<dbReference type="InterPro" id="IPR036390">
    <property type="entry name" value="WH_DNA-bd_sf"/>
</dbReference>
<feature type="domain" description="HTH lysR-type" evidence="8">
    <location>
        <begin position="1"/>
        <end position="58"/>
    </location>
</feature>
<dbReference type="Proteomes" id="UP000678513">
    <property type="component" value="Chromosome"/>
</dbReference>
<dbReference type="SUPFAM" id="SSF46785">
    <property type="entry name" value="Winged helix' DNA-binding domain"/>
    <property type="match status" value="1"/>
</dbReference>
<evidence type="ECO:0000256" key="3">
    <source>
        <dbReference type="ARBA" id="ARBA00023125"/>
    </source>
</evidence>
<protein>
    <recommendedName>
        <fullName evidence="6">Probable hydrogen peroxide-inducible genes activator</fullName>
    </recommendedName>
</protein>
<dbReference type="PROSITE" id="PS50931">
    <property type="entry name" value="HTH_LYSR"/>
    <property type="match status" value="1"/>
</dbReference>
<dbReference type="PRINTS" id="PR00039">
    <property type="entry name" value="HTHLYSR"/>
</dbReference>
<keyword evidence="4" id="KW-0010">Activator</keyword>
<gene>
    <name evidence="9" type="ORF">J5A65_06275</name>
</gene>
<dbReference type="RefSeq" id="WP_212326713.1">
    <property type="nucleotide sequence ID" value="NZ_AP024463.1"/>
</dbReference>
<organism evidence="9 10">
    <name type="scientific">Arachnia rubra</name>
    <dbReference type="NCBI Taxonomy" id="1547448"/>
    <lineage>
        <taxon>Bacteria</taxon>
        <taxon>Bacillati</taxon>
        <taxon>Actinomycetota</taxon>
        <taxon>Actinomycetes</taxon>
        <taxon>Propionibacteriales</taxon>
        <taxon>Propionibacteriaceae</taxon>
        <taxon>Arachnia</taxon>
    </lineage>
</organism>
<evidence type="ECO:0000313" key="9">
    <source>
        <dbReference type="EMBL" id="QUC09317.1"/>
    </source>
</evidence>
<dbReference type="PANTHER" id="PTHR30346:SF26">
    <property type="entry name" value="HYDROGEN PEROXIDE-INDUCIBLE GENES ACTIVATOR"/>
    <property type="match status" value="1"/>
</dbReference>
<dbReference type="EMBL" id="CP072384">
    <property type="protein sequence ID" value="QUC09317.1"/>
    <property type="molecule type" value="Genomic_DNA"/>
</dbReference>
<sequence>MNLRDLEYLVAVAGQRSFRAAAAACGVSQPTLSVQIRKLEEELGVILVDRISSPLVLTPVGQRVAEQARKTLASAEAIHVIAQEATGTLTELRLGVFPTLGPYLLPYILPQVRRHLPDLQLLLTEEKTQLLVTMLQAGQLDAVLIAMPVTDPRLETRPLFREEFVLAAPAGHPLAAVTGAGPGEASCIPPARVAEHELLVLDEGHCLGGQVQRWADEHGVCLRQDYRATSLESMRHMIASGGGITLLPAMTVLPPVPSSHDLALRRIDPPAPSRDIALAWPHTSPRAATLEKLAQALVPAGQPAQDDAAPSEALSLPGAPLLQPLWEPVDETPER</sequence>
<dbReference type="Gene3D" id="1.10.10.10">
    <property type="entry name" value="Winged helix-like DNA-binding domain superfamily/Winged helix DNA-binding domain"/>
    <property type="match status" value="1"/>
</dbReference>
<evidence type="ECO:0000256" key="1">
    <source>
        <dbReference type="ARBA" id="ARBA00009437"/>
    </source>
</evidence>
<evidence type="ECO:0000313" key="10">
    <source>
        <dbReference type="Proteomes" id="UP000678513"/>
    </source>
</evidence>
<dbReference type="Pfam" id="PF03466">
    <property type="entry name" value="LysR_substrate"/>
    <property type="match status" value="1"/>
</dbReference>
<feature type="compositionally biased region" description="Low complexity" evidence="7">
    <location>
        <begin position="299"/>
        <end position="310"/>
    </location>
</feature>
<comment type="similarity">
    <text evidence="1">Belongs to the LysR transcriptional regulatory family.</text>
</comment>
<evidence type="ECO:0000256" key="6">
    <source>
        <dbReference type="ARBA" id="ARBA00040885"/>
    </source>
</evidence>
<keyword evidence="10" id="KW-1185">Reference proteome</keyword>
<evidence type="ECO:0000256" key="5">
    <source>
        <dbReference type="ARBA" id="ARBA00023163"/>
    </source>
</evidence>
<dbReference type="PANTHER" id="PTHR30346">
    <property type="entry name" value="TRANSCRIPTIONAL DUAL REGULATOR HCAR-RELATED"/>
    <property type="match status" value="1"/>
</dbReference>
<keyword evidence="2" id="KW-0805">Transcription regulation</keyword>
<dbReference type="CDD" id="cd08411">
    <property type="entry name" value="PBP2_OxyR"/>
    <property type="match status" value="1"/>
</dbReference>
<proteinExistence type="inferred from homology"/>
<name>A0ABX7Y8D3_9ACTN</name>
<dbReference type="InterPro" id="IPR000847">
    <property type="entry name" value="LysR_HTH_N"/>
</dbReference>
<feature type="region of interest" description="Disordered" evidence="7">
    <location>
        <begin position="299"/>
        <end position="335"/>
    </location>
</feature>
<dbReference type="InterPro" id="IPR036388">
    <property type="entry name" value="WH-like_DNA-bd_sf"/>
</dbReference>